<dbReference type="Gene3D" id="2.40.160.60">
    <property type="entry name" value="Outer membrane protein transport protein (OMPP1/FadL/TodX)"/>
    <property type="match status" value="1"/>
</dbReference>
<dbReference type="PANTHER" id="PTHR35093:SF8">
    <property type="entry name" value="OUTER MEMBRANE PROTEIN NMB0088-RELATED"/>
    <property type="match status" value="1"/>
</dbReference>
<comment type="subcellular location">
    <subcellularLocation>
        <location evidence="1">Cell outer membrane</location>
        <topology evidence="1">Multi-pass membrane protein</topology>
    </subcellularLocation>
</comment>
<keyword evidence="6" id="KW-0472">Membrane</keyword>
<dbReference type="Pfam" id="PF03349">
    <property type="entry name" value="Toluene_X"/>
    <property type="match status" value="1"/>
</dbReference>
<dbReference type="PANTHER" id="PTHR35093">
    <property type="entry name" value="OUTER MEMBRANE PROTEIN NMB0088-RELATED"/>
    <property type="match status" value="1"/>
</dbReference>
<evidence type="ECO:0000256" key="1">
    <source>
        <dbReference type="ARBA" id="ARBA00004571"/>
    </source>
</evidence>
<protein>
    <submittedName>
        <fullName evidence="9">Long-chain fatty acid transport protein</fullName>
    </submittedName>
</protein>
<comment type="caution">
    <text evidence="9">The sequence shown here is derived from an EMBL/GenBank/DDBJ whole genome shotgun (WGS) entry which is preliminary data.</text>
</comment>
<evidence type="ECO:0000313" key="10">
    <source>
        <dbReference type="Proteomes" id="UP000295129"/>
    </source>
</evidence>
<evidence type="ECO:0000256" key="6">
    <source>
        <dbReference type="ARBA" id="ARBA00023136"/>
    </source>
</evidence>
<keyword evidence="5 8" id="KW-0732">Signal</keyword>
<gene>
    <name evidence="9" type="ORF">C7389_10752</name>
</gene>
<dbReference type="RefSeq" id="WP_133590785.1">
    <property type="nucleotide sequence ID" value="NZ_SNVV01000007.1"/>
</dbReference>
<keyword evidence="7" id="KW-0998">Cell outer membrane</keyword>
<feature type="signal peptide" evidence="8">
    <location>
        <begin position="1"/>
        <end position="24"/>
    </location>
</feature>
<dbReference type="EMBL" id="SNVV01000007">
    <property type="protein sequence ID" value="TDN51318.1"/>
    <property type="molecule type" value="Genomic_DNA"/>
</dbReference>
<dbReference type="Proteomes" id="UP000295129">
    <property type="component" value="Unassembled WGS sequence"/>
</dbReference>
<evidence type="ECO:0000256" key="5">
    <source>
        <dbReference type="ARBA" id="ARBA00022729"/>
    </source>
</evidence>
<dbReference type="GO" id="GO:0015483">
    <property type="term" value="F:long-chain fatty acid transporting porin activity"/>
    <property type="evidence" value="ECO:0007669"/>
    <property type="project" value="TreeGrafter"/>
</dbReference>
<dbReference type="AlphaFoldDB" id="A0A4R6E3C7"/>
<keyword evidence="3" id="KW-1134">Transmembrane beta strand</keyword>
<sequence>MQRKELARLIPAALVLMAPAASHAAGFQLLEQNASGLGNAYAGSAAVADNASTIYFNPAGMTELRERELSVGISAVRPAFKFDNDGSSGTGFLQGDTKDAGSWAYLPNGYLSWALNRDVYVGVGLGAPFGLMTEYDDDWVGAAHSIKFDIKTYNINPSIAWRVNEVVSIGGGLNWQRMEAEYERAAAVISPALAATHAILEADSDAWGWNIGALFKLSDATRLGVSYRSSIEHKLKGDLKVKGPAAGATAALTTGKAEAKVELPDSFIVSLAHRLDSRWELLGDVSWTGWSKIKEVDIVRTSGPLSGATVQTLETEFRDTWRLAIGANYQLNDAWKLKFGIAYDQTPVKDKERRLVSLPDNDRTWFTVGGQWKATPASTVDLGLAYLYVPKTKIDNNQIADGRGRVTGDYDSSVWIVGAQYSLAF</sequence>
<evidence type="ECO:0000256" key="8">
    <source>
        <dbReference type="SAM" id="SignalP"/>
    </source>
</evidence>
<organism evidence="9 10">
    <name type="scientific">Azoarcus indigens</name>
    <dbReference type="NCBI Taxonomy" id="29545"/>
    <lineage>
        <taxon>Bacteria</taxon>
        <taxon>Pseudomonadati</taxon>
        <taxon>Pseudomonadota</taxon>
        <taxon>Betaproteobacteria</taxon>
        <taxon>Rhodocyclales</taxon>
        <taxon>Zoogloeaceae</taxon>
        <taxon>Azoarcus</taxon>
    </lineage>
</organism>
<dbReference type="GO" id="GO:0009279">
    <property type="term" value="C:cell outer membrane"/>
    <property type="evidence" value="ECO:0007669"/>
    <property type="project" value="UniProtKB-SubCell"/>
</dbReference>
<evidence type="ECO:0000256" key="4">
    <source>
        <dbReference type="ARBA" id="ARBA00022692"/>
    </source>
</evidence>
<keyword evidence="10" id="KW-1185">Reference proteome</keyword>
<evidence type="ECO:0000313" key="9">
    <source>
        <dbReference type="EMBL" id="TDN51318.1"/>
    </source>
</evidence>
<evidence type="ECO:0000256" key="3">
    <source>
        <dbReference type="ARBA" id="ARBA00022452"/>
    </source>
</evidence>
<proteinExistence type="inferred from homology"/>
<accession>A0A4R6E3C7</accession>
<evidence type="ECO:0000256" key="2">
    <source>
        <dbReference type="ARBA" id="ARBA00008163"/>
    </source>
</evidence>
<dbReference type="OrthoDB" id="19849at2"/>
<dbReference type="SUPFAM" id="SSF56935">
    <property type="entry name" value="Porins"/>
    <property type="match status" value="1"/>
</dbReference>
<evidence type="ECO:0000256" key="7">
    <source>
        <dbReference type="ARBA" id="ARBA00023237"/>
    </source>
</evidence>
<reference evidence="9 10" key="1">
    <citation type="submission" date="2019-03" db="EMBL/GenBank/DDBJ databases">
        <title>Genomic Encyclopedia of Type Strains, Phase IV (KMG-IV): sequencing the most valuable type-strain genomes for metagenomic binning, comparative biology and taxonomic classification.</title>
        <authorList>
            <person name="Goeker M."/>
        </authorList>
    </citation>
    <scope>NUCLEOTIDE SEQUENCE [LARGE SCALE GENOMIC DNA]</scope>
    <source>
        <strain evidence="9 10">DSM 12121</strain>
    </source>
</reference>
<feature type="chain" id="PRO_5020480644" evidence="8">
    <location>
        <begin position="25"/>
        <end position="425"/>
    </location>
</feature>
<keyword evidence="4" id="KW-0812">Transmembrane</keyword>
<name>A0A4R6E3C7_9RHOO</name>
<comment type="similarity">
    <text evidence="2">Belongs to the OmpP1/FadL family.</text>
</comment>
<dbReference type="InterPro" id="IPR005017">
    <property type="entry name" value="OMPP1/FadL/TodX"/>
</dbReference>